<comment type="catalytic activity">
    <reaction evidence="4">
        <text>Couples ATP hydrolysis with the unwinding of duplex DNA by translocating in the 3'-5' direction.</text>
        <dbReference type="EC" id="5.6.2.4"/>
    </reaction>
</comment>
<feature type="domain" description="Helicase C-terminal" evidence="6">
    <location>
        <begin position="1"/>
        <end position="75"/>
    </location>
</feature>
<dbReference type="Pfam" id="PF00271">
    <property type="entry name" value="Helicase_C"/>
    <property type="match status" value="1"/>
</dbReference>
<dbReference type="Proteomes" id="UP000070700">
    <property type="component" value="Unassembled WGS sequence"/>
</dbReference>
<dbReference type="PANTHER" id="PTHR13710">
    <property type="entry name" value="DNA HELICASE RECQ FAMILY MEMBER"/>
    <property type="match status" value="1"/>
</dbReference>
<dbReference type="GO" id="GO:0000724">
    <property type="term" value="P:double-strand break repair via homologous recombination"/>
    <property type="evidence" value="ECO:0007669"/>
    <property type="project" value="TreeGrafter"/>
</dbReference>
<keyword evidence="2" id="KW-0238">DNA-binding</keyword>
<dbReference type="RefSeq" id="XP_018060568.1">
    <property type="nucleotide sequence ID" value="XM_018208511.1"/>
</dbReference>
<evidence type="ECO:0000256" key="4">
    <source>
        <dbReference type="ARBA" id="ARBA00034617"/>
    </source>
</evidence>
<comment type="similarity">
    <text evidence="1">Belongs to the helicase family. RecQ subfamily.</text>
</comment>
<evidence type="ECO:0000259" key="6">
    <source>
        <dbReference type="PROSITE" id="PS51194"/>
    </source>
</evidence>
<feature type="non-terminal residue" evidence="7">
    <location>
        <position position="75"/>
    </location>
</feature>
<evidence type="ECO:0000256" key="3">
    <source>
        <dbReference type="ARBA" id="ARBA00023235"/>
    </source>
</evidence>
<dbReference type="GO" id="GO:0005737">
    <property type="term" value="C:cytoplasm"/>
    <property type="evidence" value="ECO:0007669"/>
    <property type="project" value="TreeGrafter"/>
</dbReference>
<reference evidence="7 8" key="1">
    <citation type="submission" date="2015-10" db="EMBL/GenBank/DDBJ databases">
        <title>Full genome of DAOMC 229536 Phialocephala scopiformis, a fungal endophyte of spruce producing the potent anti-insectan compound rugulosin.</title>
        <authorList>
            <consortium name="DOE Joint Genome Institute"/>
            <person name="Walker A.K."/>
            <person name="Frasz S.L."/>
            <person name="Seifert K.A."/>
            <person name="Miller J.D."/>
            <person name="Mondo S.J."/>
            <person name="Labutti K."/>
            <person name="Lipzen A."/>
            <person name="Dockter R."/>
            <person name="Kennedy M."/>
            <person name="Grigoriev I.V."/>
            <person name="Spatafora J.W."/>
        </authorList>
    </citation>
    <scope>NUCLEOTIDE SEQUENCE [LARGE SCALE GENOMIC DNA]</scope>
    <source>
        <strain evidence="7 8">CBS 120377</strain>
    </source>
</reference>
<dbReference type="KEGG" id="psco:LY89DRAFT_564216"/>
<protein>
    <recommendedName>
        <fullName evidence="5">DNA 3'-5' helicase</fullName>
        <ecNumber evidence="5">5.6.2.4</ecNumber>
    </recommendedName>
</protein>
<accession>A0A132B1V1</accession>
<dbReference type="AlphaFoldDB" id="A0A132B1V1"/>
<dbReference type="InParanoid" id="A0A132B1V1"/>
<evidence type="ECO:0000256" key="2">
    <source>
        <dbReference type="ARBA" id="ARBA00023125"/>
    </source>
</evidence>
<sequence length="75" mass="8203">YTADTGTAKQKEELLRTWLASSDQPYIVATSALSASFDYAHVRLVIHINKPSSLVDFAQESGRAGRDGKEAYSLV</sequence>
<dbReference type="EC" id="5.6.2.4" evidence="5"/>
<dbReference type="PROSITE" id="PS51194">
    <property type="entry name" value="HELICASE_CTER"/>
    <property type="match status" value="1"/>
</dbReference>
<proteinExistence type="inferred from homology"/>
<dbReference type="OrthoDB" id="3552530at2759"/>
<dbReference type="GO" id="GO:0005694">
    <property type="term" value="C:chromosome"/>
    <property type="evidence" value="ECO:0007669"/>
    <property type="project" value="TreeGrafter"/>
</dbReference>
<dbReference type="STRING" id="149040.A0A132B1V1"/>
<dbReference type="Gene3D" id="3.40.50.300">
    <property type="entry name" value="P-loop containing nucleotide triphosphate hydrolases"/>
    <property type="match status" value="1"/>
</dbReference>
<dbReference type="EMBL" id="KQ947451">
    <property type="protein sequence ID" value="KUJ06213.1"/>
    <property type="molecule type" value="Genomic_DNA"/>
</dbReference>
<dbReference type="GO" id="GO:0003677">
    <property type="term" value="F:DNA binding"/>
    <property type="evidence" value="ECO:0007669"/>
    <property type="project" value="UniProtKB-KW"/>
</dbReference>
<dbReference type="GO" id="GO:0043138">
    <property type="term" value="F:3'-5' DNA helicase activity"/>
    <property type="evidence" value="ECO:0007669"/>
    <property type="project" value="UniProtKB-EC"/>
</dbReference>
<keyword evidence="3" id="KW-0413">Isomerase</keyword>
<gene>
    <name evidence="7" type="ORF">LY89DRAFT_564216</name>
</gene>
<evidence type="ECO:0000313" key="8">
    <source>
        <dbReference type="Proteomes" id="UP000070700"/>
    </source>
</evidence>
<dbReference type="InterPro" id="IPR001650">
    <property type="entry name" value="Helicase_C-like"/>
</dbReference>
<keyword evidence="8" id="KW-1185">Reference proteome</keyword>
<feature type="non-terminal residue" evidence="7">
    <location>
        <position position="1"/>
    </location>
</feature>
<dbReference type="GeneID" id="28818237"/>
<evidence type="ECO:0000256" key="5">
    <source>
        <dbReference type="ARBA" id="ARBA00034808"/>
    </source>
</evidence>
<dbReference type="SUPFAM" id="SSF52540">
    <property type="entry name" value="P-loop containing nucleoside triphosphate hydrolases"/>
    <property type="match status" value="1"/>
</dbReference>
<evidence type="ECO:0000256" key="1">
    <source>
        <dbReference type="ARBA" id="ARBA00005446"/>
    </source>
</evidence>
<dbReference type="InterPro" id="IPR027417">
    <property type="entry name" value="P-loop_NTPase"/>
</dbReference>
<dbReference type="PANTHER" id="PTHR13710:SF105">
    <property type="entry name" value="ATP-DEPENDENT DNA HELICASE Q1"/>
    <property type="match status" value="1"/>
</dbReference>
<evidence type="ECO:0000313" key="7">
    <source>
        <dbReference type="EMBL" id="KUJ06213.1"/>
    </source>
</evidence>
<name>A0A132B1V1_MOLSC</name>
<organism evidence="7 8">
    <name type="scientific">Mollisia scopiformis</name>
    <name type="common">Conifer needle endophyte fungus</name>
    <name type="synonym">Phialocephala scopiformis</name>
    <dbReference type="NCBI Taxonomy" id="149040"/>
    <lineage>
        <taxon>Eukaryota</taxon>
        <taxon>Fungi</taxon>
        <taxon>Dikarya</taxon>
        <taxon>Ascomycota</taxon>
        <taxon>Pezizomycotina</taxon>
        <taxon>Leotiomycetes</taxon>
        <taxon>Helotiales</taxon>
        <taxon>Mollisiaceae</taxon>
        <taxon>Mollisia</taxon>
    </lineage>
</organism>
<dbReference type="GO" id="GO:0009378">
    <property type="term" value="F:four-way junction helicase activity"/>
    <property type="evidence" value="ECO:0007669"/>
    <property type="project" value="TreeGrafter"/>
</dbReference>